<organism evidence="2">
    <name type="scientific">Tanacetum cinerariifolium</name>
    <name type="common">Dalmatian daisy</name>
    <name type="synonym">Chrysanthemum cinerariifolium</name>
    <dbReference type="NCBI Taxonomy" id="118510"/>
    <lineage>
        <taxon>Eukaryota</taxon>
        <taxon>Viridiplantae</taxon>
        <taxon>Streptophyta</taxon>
        <taxon>Embryophyta</taxon>
        <taxon>Tracheophyta</taxon>
        <taxon>Spermatophyta</taxon>
        <taxon>Magnoliopsida</taxon>
        <taxon>eudicotyledons</taxon>
        <taxon>Gunneridae</taxon>
        <taxon>Pentapetalae</taxon>
        <taxon>asterids</taxon>
        <taxon>campanulids</taxon>
        <taxon>Asterales</taxon>
        <taxon>Asteraceae</taxon>
        <taxon>Asteroideae</taxon>
        <taxon>Anthemideae</taxon>
        <taxon>Anthemidinae</taxon>
        <taxon>Tanacetum</taxon>
    </lineage>
</organism>
<name>A0A699HM82_TANCI</name>
<proteinExistence type="predicted"/>
<reference evidence="2" key="1">
    <citation type="journal article" date="2019" name="Sci. Rep.">
        <title>Draft genome of Tanacetum cinerariifolium, the natural source of mosquito coil.</title>
        <authorList>
            <person name="Yamashiro T."/>
            <person name="Shiraishi A."/>
            <person name="Satake H."/>
            <person name="Nakayama K."/>
        </authorList>
    </citation>
    <scope>NUCLEOTIDE SEQUENCE</scope>
</reference>
<comment type="caution">
    <text evidence="2">The sequence shown here is derived from an EMBL/GenBank/DDBJ whole genome shotgun (WGS) entry which is preliminary data.</text>
</comment>
<protein>
    <submittedName>
        <fullName evidence="2">Leucine aminopeptidase 2, chloroplastic</fullName>
    </submittedName>
</protein>
<keyword evidence="2" id="KW-0031">Aminopeptidase</keyword>
<keyword evidence="2" id="KW-0645">Protease</keyword>
<feature type="region of interest" description="Disordered" evidence="1">
    <location>
        <begin position="247"/>
        <end position="267"/>
    </location>
</feature>
<dbReference type="EMBL" id="BKCJ010151165">
    <property type="protein sequence ID" value="GEY09125.1"/>
    <property type="molecule type" value="Genomic_DNA"/>
</dbReference>
<dbReference type="Gene3D" id="3.40.220.10">
    <property type="entry name" value="Leucine Aminopeptidase, subunit E, domain 1"/>
    <property type="match status" value="1"/>
</dbReference>
<gene>
    <name evidence="2" type="ORF">Tci_381099</name>
</gene>
<dbReference type="InterPro" id="IPR043472">
    <property type="entry name" value="Macro_dom-like"/>
</dbReference>
<sequence length="416" mass="44199">MSVNKCLEWRYQGDVNKIVISLAATVDEKSSTLSTNASDLTASRDICSPAATADQKMIAPAVVVDGKSLITNTNTPDKTASHDILSAVALVNQHMTVLSRTPSQECLVVETDTDGVSAKLTKSQKINRRLKIKRNKNIESFDKREVTENHGSLGAIASIDLKILVLSLAATVDEKSSIPSTNATDQIASRDTLSTKVHEAVSSETGSDKTVTDSGKLNAIDGSSAMEVTEAISGEMVLGPEVVNSEISTSNTTSKQKTNKQKVGVNPSENKEITQATVGKKLVIVNVKGMLTGQLDWLGQGSTCSSSFAYCNLGESVASVAKTSQANNVVIALASSEGLTSESKPATALAITKGTLLEEAEKIVVTYTDVMITKILDMKQCVELKMGSYLGVAAHLRTPLSLSIYVINLEAFPKWD</sequence>
<keyword evidence="2" id="KW-0378">Hydrolase</keyword>
<accession>A0A699HM82</accession>
<dbReference type="GO" id="GO:0004177">
    <property type="term" value="F:aminopeptidase activity"/>
    <property type="evidence" value="ECO:0007669"/>
    <property type="project" value="UniProtKB-KW"/>
</dbReference>
<dbReference type="AlphaFoldDB" id="A0A699HM82"/>
<evidence type="ECO:0000256" key="1">
    <source>
        <dbReference type="SAM" id="MobiDB-lite"/>
    </source>
</evidence>
<evidence type="ECO:0000313" key="2">
    <source>
        <dbReference type="EMBL" id="GEY09125.1"/>
    </source>
</evidence>